<gene>
    <name evidence="2" type="ORF">LITE_LOCUS5308</name>
</gene>
<comment type="caution">
    <text evidence="2">The sequence shown here is derived from an EMBL/GenBank/DDBJ whole genome shotgun (WGS) entry which is preliminary data.</text>
</comment>
<feature type="compositionally biased region" description="Basic residues" evidence="1">
    <location>
        <begin position="1"/>
        <end position="10"/>
    </location>
</feature>
<name>A0AAV0HQ09_9ROSI</name>
<accession>A0AAV0HQ09</accession>
<sequence>MTKKRNKVARPKKELLRLTKGKSGASVSSTKPMFATSERKKELLRPQITGISSPSSTKPMITNSYPFSTAANYSGSSSHQKTTSSEKAFLGSIVIADPYPPQRTEQDVVNNQWLAGLCPTPLPKGQTLTEALLDLATREAALDPLPPDYDTDAEWGDYEGGCCDESHLVKEEPDWDWFRSIMVHPPCPRYEKR</sequence>
<evidence type="ECO:0000313" key="3">
    <source>
        <dbReference type="Proteomes" id="UP001154282"/>
    </source>
</evidence>
<proteinExistence type="predicted"/>
<dbReference type="CDD" id="cd11614">
    <property type="entry name" value="SAF_CpaB_FlgA_like"/>
    <property type="match status" value="1"/>
</dbReference>
<protein>
    <submittedName>
        <fullName evidence="2">Uncharacterized protein</fullName>
    </submittedName>
</protein>
<dbReference type="EMBL" id="CAMGYJ010000002">
    <property type="protein sequence ID" value="CAI0387003.1"/>
    <property type="molecule type" value="Genomic_DNA"/>
</dbReference>
<dbReference type="AlphaFoldDB" id="A0AAV0HQ09"/>
<evidence type="ECO:0000313" key="2">
    <source>
        <dbReference type="EMBL" id="CAI0387003.1"/>
    </source>
</evidence>
<keyword evidence="3" id="KW-1185">Reference proteome</keyword>
<reference evidence="2" key="1">
    <citation type="submission" date="2022-08" db="EMBL/GenBank/DDBJ databases">
        <authorList>
            <person name="Gutierrez-Valencia J."/>
        </authorList>
    </citation>
    <scope>NUCLEOTIDE SEQUENCE</scope>
</reference>
<feature type="region of interest" description="Disordered" evidence="1">
    <location>
        <begin position="1"/>
        <end position="60"/>
    </location>
</feature>
<evidence type="ECO:0000256" key="1">
    <source>
        <dbReference type="SAM" id="MobiDB-lite"/>
    </source>
</evidence>
<dbReference type="Proteomes" id="UP001154282">
    <property type="component" value="Unassembled WGS sequence"/>
</dbReference>
<organism evidence="2 3">
    <name type="scientific">Linum tenue</name>
    <dbReference type="NCBI Taxonomy" id="586396"/>
    <lineage>
        <taxon>Eukaryota</taxon>
        <taxon>Viridiplantae</taxon>
        <taxon>Streptophyta</taxon>
        <taxon>Embryophyta</taxon>
        <taxon>Tracheophyta</taxon>
        <taxon>Spermatophyta</taxon>
        <taxon>Magnoliopsida</taxon>
        <taxon>eudicotyledons</taxon>
        <taxon>Gunneridae</taxon>
        <taxon>Pentapetalae</taxon>
        <taxon>rosids</taxon>
        <taxon>fabids</taxon>
        <taxon>Malpighiales</taxon>
        <taxon>Linaceae</taxon>
        <taxon>Linum</taxon>
    </lineage>
</organism>
<feature type="compositionally biased region" description="Polar residues" evidence="1">
    <location>
        <begin position="49"/>
        <end position="60"/>
    </location>
</feature>